<protein>
    <submittedName>
        <fullName evidence="1">Uncharacterized protein</fullName>
    </submittedName>
</protein>
<name>A0ACC3BMP4_PYRYE</name>
<dbReference type="EMBL" id="CM020618">
    <property type="protein sequence ID" value="KAK1858777.1"/>
    <property type="molecule type" value="Genomic_DNA"/>
</dbReference>
<proteinExistence type="predicted"/>
<evidence type="ECO:0000313" key="1">
    <source>
        <dbReference type="EMBL" id="KAK1858777.1"/>
    </source>
</evidence>
<comment type="caution">
    <text evidence="1">The sequence shown here is derived from an EMBL/GenBank/DDBJ whole genome shotgun (WGS) entry which is preliminary data.</text>
</comment>
<keyword evidence="2" id="KW-1185">Reference proteome</keyword>
<evidence type="ECO:0000313" key="2">
    <source>
        <dbReference type="Proteomes" id="UP000798662"/>
    </source>
</evidence>
<organism evidence="1 2">
    <name type="scientific">Pyropia yezoensis</name>
    <name type="common">Susabi-nori</name>
    <name type="synonym">Porphyra yezoensis</name>
    <dbReference type="NCBI Taxonomy" id="2788"/>
    <lineage>
        <taxon>Eukaryota</taxon>
        <taxon>Rhodophyta</taxon>
        <taxon>Bangiophyceae</taxon>
        <taxon>Bangiales</taxon>
        <taxon>Bangiaceae</taxon>
        <taxon>Pyropia</taxon>
    </lineage>
</organism>
<dbReference type="Proteomes" id="UP000798662">
    <property type="component" value="Chromosome 1"/>
</dbReference>
<accession>A0ACC3BMP4</accession>
<sequence>MLQVLRPGYVARKQAPTRRPIAGPMLTGMHGITAERVMAMLTLWCQRRKAVLVLDAWENVSHHHIVKLMAIIGDKAVFLDSMYCGDECQDAEGQAQLLQEKLVNYGGLTNFNAVGSDNAAACLEMRRRVTANNPGLVSLNDQAHVAKLLLGDLCKISWLKNVVQTDVTVSAYVRNHQGLLAAYSLEKVASNKGLSSESAGATQTAVAYVTPGATRFLCTRDLVLACVRNRPAQRSLLERNNGTELPRLVKARDQAARESQAAFLRIAESATDARDWAALCQLLDPL</sequence>
<reference evidence="1" key="1">
    <citation type="submission" date="2019-11" db="EMBL/GenBank/DDBJ databases">
        <title>Nori genome reveals adaptations in red seaweeds to the harsh intertidal environment.</title>
        <authorList>
            <person name="Wang D."/>
            <person name="Mao Y."/>
        </authorList>
    </citation>
    <scope>NUCLEOTIDE SEQUENCE</scope>
    <source>
        <tissue evidence="1">Gametophyte</tissue>
    </source>
</reference>
<gene>
    <name evidence="1" type="ORF">I4F81_001377</name>
</gene>